<organism evidence="2 3">
    <name type="scientific">Geotrichum candidum</name>
    <name type="common">Oospora lactis</name>
    <name type="synonym">Dipodascus geotrichum</name>
    <dbReference type="NCBI Taxonomy" id="1173061"/>
    <lineage>
        <taxon>Eukaryota</taxon>
        <taxon>Fungi</taxon>
        <taxon>Dikarya</taxon>
        <taxon>Ascomycota</taxon>
        <taxon>Saccharomycotina</taxon>
        <taxon>Dipodascomycetes</taxon>
        <taxon>Dipodascales</taxon>
        <taxon>Dipodascaceae</taxon>
        <taxon>Geotrichum</taxon>
    </lineage>
</organism>
<dbReference type="GO" id="GO:0003725">
    <property type="term" value="F:double-stranded RNA binding"/>
    <property type="evidence" value="ECO:0007669"/>
    <property type="project" value="InterPro"/>
</dbReference>
<dbReference type="GO" id="GO:0004077">
    <property type="term" value="F:biotin--[biotin carboxyl-carrier protein] ligase activity"/>
    <property type="evidence" value="ECO:0007669"/>
    <property type="project" value="TreeGrafter"/>
</dbReference>
<dbReference type="EMBL" id="QQZK01000107">
    <property type="protein sequence ID" value="KAF5096792.1"/>
    <property type="molecule type" value="Genomic_DNA"/>
</dbReference>
<dbReference type="Pfam" id="PF03099">
    <property type="entry name" value="BPL_LplA_LipB"/>
    <property type="match status" value="1"/>
</dbReference>
<dbReference type="Pfam" id="PF09825">
    <property type="entry name" value="BPL_N"/>
    <property type="match status" value="1"/>
</dbReference>
<dbReference type="AlphaFoldDB" id="A0A9P5G2S0"/>
<dbReference type="GO" id="GO:0005737">
    <property type="term" value="C:cytoplasm"/>
    <property type="evidence" value="ECO:0007669"/>
    <property type="project" value="TreeGrafter"/>
</dbReference>
<reference evidence="2" key="1">
    <citation type="journal article" date="2020" name="Front. Microbiol.">
        <title>Phenotypic and Genetic Characterization of the Cheese Ripening Yeast Geotrichum candidum.</title>
        <authorList>
            <person name="Perkins V."/>
            <person name="Vignola S."/>
            <person name="Lessard M.H."/>
            <person name="Plante P.L."/>
            <person name="Corbeil J."/>
            <person name="Dugat-Bony E."/>
            <person name="Frenette M."/>
            <person name="Labrie S."/>
        </authorList>
    </citation>
    <scope>NUCLEOTIDE SEQUENCE</scope>
    <source>
        <strain evidence="2">LMA-70</strain>
    </source>
</reference>
<evidence type="ECO:0000313" key="2">
    <source>
        <dbReference type="EMBL" id="KAF5096792.1"/>
    </source>
</evidence>
<dbReference type="InterPro" id="IPR019197">
    <property type="entry name" value="Biotin-prot_ligase_N"/>
</dbReference>
<dbReference type="SUPFAM" id="SSF55681">
    <property type="entry name" value="Class II aaRS and biotin synthetases"/>
    <property type="match status" value="1"/>
</dbReference>
<comment type="caution">
    <text evidence="2">The sequence shown here is derived from an EMBL/GenBank/DDBJ whole genome shotgun (WGS) entry which is preliminary data.</text>
</comment>
<name>A0A9P5G2S0_GEOCN</name>
<dbReference type="InterPro" id="IPR045864">
    <property type="entry name" value="aa-tRNA-synth_II/BPL/LPL"/>
</dbReference>
<gene>
    <name evidence="2" type="ORF">DV451_004079</name>
</gene>
<dbReference type="Proteomes" id="UP000750522">
    <property type="component" value="Unassembled WGS sequence"/>
</dbReference>
<sequence length="720" mass="78796">MSDNHRVQKQSQSDAAHRAYIKTKYNPSALDLQRQQLSSLLKNPSKPVHVPAPGATLEQRKRELSPPPEIVSNVAGSSAGAGSDLPFCRELDGEGNRRIDHYIRQLGGRYLGFCAGAYYGAKTVEFEVGSKKMEVRGHRELGFFKGVARGSVYPGFVYGSDTCAVAANIISSLPENAIQNEQKDAPFSVYVNGGCLFVDADEDEDVEVLARYSDKLAVSGTDLADKSASTKNVRLLPAAAIYTRAGEGQAVLAGIHPEFSPDLLHLPAPNTPYAATIAQLKHDDAQRVAFLSGVLRRMGLKVNKPDLAGQVSPTRPSRMVLSALYVERLPYVLEELLASIGEPSSQTILGTTNQFVLSDASLGNLFQTERTRNKTQIQVDVYYNKLPEVKHTPNFNHELYYNSLRSCYADGRLVEDLGSFLLYGEVVSSTSSLLLDNYNLLSRLPNGFSVVGGIQLAGIGRGSNVWVNPPGVLAVSSILRFPRDNFAISGTPSTNIVFVQYLVTLAMVEAVRTYGDLGYGAMPVRIKWPNDIYAEVPTEEGELQLLKIGGALVTNHVVGAEDVAVAGIGINVANTSGPSTSLNAVLAILNAQRRRSLNLSPLEPYTTEKLLALYFVILQRMLTEFRYQGFKPFELLYYRRWLHSGKMVQFCDANGERVPVCVKGISSISGMLVAEEQIDVDKEYAPLFGGNWSRPKRKYELLPDGNSFDLFEGLIKVKGV</sequence>
<dbReference type="PANTHER" id="PTHR12835:SF5">
    <property type="entry name" value="BIOTIN--PROTEIN LIGASE"/>
    <property type="match status" value="1"/>
</dbReference>
<feature type="domain" description="BPL/LPL catalytic" evidence="1">
    <location>
        <begin position="406"/>
        <end position="626"/>
    </location>
</feature>
<proteinExistence type="predicted"/>
<reference evidence="2" key="2">
    <citation type="submission" date="2020-01" db="EMBL/GenBank/DDBJ databases">
        <authorList>
            <person name="Perkins V."/>
            <person name="Lessard M.-H."/>
            <person name="Dugat-Bony E."/>
            <person name="Frenette M."/>
            <person name="Labrie S."/>
        </authorList>
    </citation>
    <scope>NUCLEOTIDE SEQUENCE</scope>
    <source>
        <strain evidence="2">LMA-70</strain>
    </source>
</reference>
<accession>A0A9P5G2S0</accession>
<dbReference type="Gene3D" id="3.30.930.10">
    <property type="entry name" value="Bira Bifunctional Protein, Domain 2"/>
    <property type="match status" value="1"/>
</dbReference>
<dbReference type="PANTHER" id="PTHR12835">
    <property type="entry name" value="BIOTIN PROTEIN LIGASE"/>
    <property type="match status" value="1"/>
</dbReference>
<evidence type="ECO:0000313" key="3">
    <source>
        <dbReference type="Proteomes" id="UP000750522"/>
    </source>
</evidence>
<protein>
    <recommendedName>
        <fullName evidence="1">BPL/LPL catalytic domain-containing protein</fullName>
    </recommendedName>
</protein>
<dbReference type="PROSITE" id="PS51733">
    <property type="entry name" value="BPL_LPL_CATALYTIC"/>
    <property type="match status" value="1"/>
</dbReference>
<dbReference type="InterPro" id="IPR004143">
    <property type="entry name" value="BPL_LPL_catalytic"/>
</dbReference>
<evidence type="ECO:0000259" key="1">
    <source>
        <dbReference type="PROSITE" id="PS51733"/>
    </source>
</evidence>